<reference evidence="2" key="1">
    <citation type="submission" date="2019-09" db="EMBL/GenBank/DDBJ databases">
        <title>Organ-specific transcriptomic study of the physiology of the cattle tick, Rhipicephalus microplus.</title>
        <authorList>
            <person name="Tirloni L."/>
            <person name="Braz G."/>
            <person name="Gandara A.C.P."/>
            <person name="Sabadin G.A."/>
            <person name="da Silva R.M."/>
            <person name="Guizzo M.G."/>
            <person name="Machado J.A."/>
            <person name="Costa E.P."/>
            <person name="Gomes H.F."/>
            <person name="Moraes J."/>
            <person name="Mota M.B.S."/>
            <person name="Mesquita R.D."/>
            <person name="Alvarenga P.H."/>
            <person name="Alves F."/>
            <person name="Seixas A."/>
            <person name="da Fonseca R.N."/>
            <person name="Fogaca A."/>
            <person name="Logullo C."/>
            <person name="Tanaka A."/>
            <person name="Daffre S."/>
            <person name="Termignoni C."/>
            <person name="Vaz I.S.Jr."/>
            <person name="Oliveira P.L."/>
            <person name="Ribeiro J.M."/>
        </authorList>
    </citation>
    <scope>NUCLEOTIDE SEQUENCE</scope>
    <source>
        <strain evidence="2">Porto Alegre</strain>
    </source>
</reference>
<accession>A0A6M2DEP8</accession>
<organism evidence="2">
    <name type="scientific">Rhipicephalus microplus</name>
    <name type="common">Cattle tick</name>
    <name type="synonym">Boophilus microplus</name>
    <dbReference type="NCBI Taxonomy" id="6941"/>
    <lineage>
        <taxon>Eukaryota</taxon>
        <taxon>Metazoa</taxon>
        <taxon>Ecdysozoa</taxon>
        <taxon>Arthropoda</taxon>
        <taxon>Chelicerata</taxon>
        <taxon>Arachnida</taxon>
        <taxon>Acari</taxon>
        <taxon>Parasitiformes</taxon>
        <taxon>Ixodida</taxon>
        <taxon>Ixodoidea</taxon>
        <taxon>Ixodidae</taxon>
        <taxon>Rhipicephalinae</taxon>
        <taxon>Rhipicephalus</taxon>
        <taxon>Boophilus</taxon>
    </lineage>
</organism>
<name>A0A6M2DEP8_RHIMP</name>
<dbReference type="EMBL" id="GHWJ01010891">
    <property type="protein sequence ID" value="NOV43628.1"/>
    <property type="molecule type" value="Transcribed_RNA"/>
</dbReference>
<sequence>MFCFFFFFFFSNKHLINTITLFIIGYCSTAINIQAVPLYDVLFPEKARRRSRGEVQAHSVTPSLRAMK</sequence>
<keyword evidence="1" id="KW-0812">Transmembrane</keyword>
<keyword evidence="1" id="KW-0472">Membrane</keyword>
<evidence type="ECO:0000256" key="1">
    <source>
        <dbReference type="SAM" id="Phobius"/>
    </source>
</evidence>
<proteinExistence type="predicted"/>
<dbReference type="AlphaFoldDB" id="A0A6M2DEP8"/>
<evidence type="ECO:0000313" key="2">
    <source>
        <dbReference type="EMBL" id="NOV43628.1"/>
    </source>
</evidence>
<keyword evidence="1" id="KW-1133">Transmembrane helix</keyword>
<protein>
    <submittedName>
        <fullName evidence="2">Uncharacterized protein</fullName>
    </submittedName>
</protein>
<feature type="transmembrane region" description="Helical" evidence="1">
    <location>
        <begin position="15"/>
        <end position="42"/>
    </location>
</feature>